<evidence type="ECO:0000313" key="2">
    <source>
        <dbReference type="EMBL" id="SCY68247.1"/>
    </source>
</evidence>
<keyword evidence="1" id="KW-0472">Membrane</keyword>
<organism evidence="2 3">
    <name type="scientific">Desulfoluna spongiiphila</name>
    <dbReference type="NCBI Taxonomy" id="419481"/>
    <lineage>
        <taxon>Bacteria</taxon>
        <taxon>Pseudomonadati</taxon>
        <taxon>Thermodesulfobacteriota</taxon>
        <taxon>Desulfobacteria</taxon>
        <taxon>Desulfobacterales</taxon>
        <taxon>Desulfolunaceae</taxon>
        <taxon>Desulfoluna</taxon>
    </lineage>
</organism>
<evidence type="ECO:0000313" key="3">
    <source>
        <dbReference type="Proteomes" id="UP000198870"/>
    </source>
</evidence>
<keyword evidence="3" id="KW-1185">Reference proteome</keyword>
<proteinExistence type="predicted"/>
<accession>A0A1G5HWY8</accession>
<dbReference type="EMBL" id="FMUX01000016">
    <property type="protein sequence ID" value="SCY68247.1"/>
    <property type="molecule type" value="Genomic_DNA"/>
</dbReference>
<protein>
    <submittedName>
        <fullName evidence="2">Uncharacterized protein</fullName>
    </submittedName>
</protein>
<dbReference type="RefSeq" id="WP_092212992.1">
    <property type="nucleotide sequence ID" value="NZ_FMUX01000016.1"/>
</dbReference>
<keyword evidence="1" id="KW-1133">Transmembrane helix</keyword>
<evidence type="ECO:0000256" key="1">
    <source>
        <dbReference type="SAM" id="Phobius"/>
    </source>
</evidence>
<feature type="transmembrane region" description="Helical" evidence="1">
    <location>
        <begin position="35"/>
        <end position="53"/>
    </location>
</feature>
<reference evidence="2 3" key="1">
    <citation type="submission" date="2016-10" db="EMBL/GenBank/DDBJ databases">
        <authorList>
            <person name="de Groot N.N."/>
        </authorList>
    </citation>
    <scope>NUCLEOTIDE SEQUENCE [LARGE SCALE GENOMIC DNA]</scope>
    <source>
        <strain evidence="2 3">AA1</strain>
    </source>
</reference>
<dbReference type="AlphaFoldDB" id="A0A1G5HWY8"/>
<keyword evidence="1" id="KW-0812">Transmembrane</keyword>
<name>A0A1G5HWY8_9BACT</name>
<sequence length="67" mass="7650">MESMGWVRYGPVSVFYVLNYKDFQILCQGKKDRPFTALILLFFGGVLGLSGVIDYREGMFSGHPSYF</sequence>
<dbReference type="Proteomes" id="UP000198870">
    <property type="component" value="Unassembled WGS sequence"/>
</dbReference>
<gene>
    <name evidence="2" type="ORF">SAMN05216233_11646</name>
</gene>